<accession>A0A6V2XFJ6</accession>
<dbReference type="SUPFAM" id="SSF51445">
    <property type="entry name" value="(Trans)glycosidases"/>
    <property type="match status" value="1"/>
</dbReference>
<evidence type="ECO:0000313" key="2">
    <source>
        <dbReference type="EMBL" id="CAE0591196.1"/>
    </source>
</evidence>
<keyword evidence="1" id="KW-0732">Signal</keyword>
<dbReference type="InterPro" id="IPR017853">
    <property type="entry name" value="GH"/>
</dbReference>
<sequence>MLAWGSLLLARGGKVRAAAWERDLTLRTLGYSTDNGAYYYYNTAPNASYEQTMLRVAEYAAAARLPYRYWLADSWWYYKGTPARGRPGGGVTNWTARPDVFPRGFEALTAATGWRVQGHNRYWDATTGYARANGGRYSFLRDRGSGYALPVDAAFWGDLLRNASRWGLAVYEQDWLDYELDHFAPLTQSASLGGDWLAQMAAGAAASGVSIQYCMSYSRHVLASTQLPPVTQARASDDYQPGNDQWRPLGTTALFAYAVGLAPSKDSFWSTPVQPGAPRYRAAQSEPRCRLQAAVSTLSRGPVAPSDGIGLSDAALIMRSAAADGTLLSPARPATKLDAFLAADAFASDGAPTGEVWFADTAVSSRRFGVLLAARVSAATAVSQAQFGYAPGASVVAVEANSTHRFTRLGAGGLSLPPNGELDFRLWNLAPVERNGWALLGEVAHKWVGVSPARVTAVDASSSGGMEVAVRGAAGERVTMSFAPPCAGPCAAGGQPEATVSVACELPASGRALVRAPEGASPCAAL</sequence>
<dbReference type="EMBL" id="HBIR01054533">
    <property type="protein sequence ID" value="CAE0591200.1"/>
    <property type="molecule type" value="Transcribed_RNA"/>
</dbReference>
<feature type="signal peptide" evidence="1">
    <location>
        <begin position="1"/>
        <end position="17"/>
    </location>
</feature>
<feature type="chain" id="PRO_5036192689" description="Alpha-galactosidase" evidence="1">
    <location>
        <begin position="18"/>
        <end position="526"/>
    </location>
</feature>
<name>A0A6V2XFJ6_EMIHU</name>
<dbReference type="EMBL" id="HBIR01054531">
    <property type="protein sequence ID" value="CAE0591196.1"/>
    <property type="molecule type" value="Transcribed_RNA"/>
</dbReference>
<dbReference type="AlphaFoldDB" id="A0A6V2XFJ6"/>
<evidence type="ECO:0000313" key="3">
    <source>
        <dbReference type="EMBL" id="CAE0591200.1"/>
    </source>
</evidence>
<protein>
    <recommendedName>
        <fullName evidence="4">Alpha-galactosidase</fullName>
    </recommendedName>
</protein>
<evidence type="ECO:0000256" key="1">
    <source>
        <dbReference type="SAM" id="SignalP"/>
    </source>
</evidence>
<gene>
    <name evidence="2" type="ORF">EHUX00137_LOCUS42482</name>
    <name evidence="3" type="ORF">EHUX00137_LOCUS42484</name>
</gene>
<evidence type="ECO:0008006" key="4">
    <source>
        <dbReference type="Google" id="ProtNLM"/>
    </source>
</evidence>
<organism evidence="2">
    <name type="scientific">Emiliania huxleyi</name>
    <name type="common">Coccolithophore</name>
    <name type="synonym">Pontosphaera huxleyi</name>
    <dbReference type="NCBI Taxonomy" id="2903"/>
    <lineage>
        <taxon>Eukaryota</taxon>
        <taxon>Haptista</taxon>
        <taxon>Haptophyta</taxon>
        <taxon>Prymnesiophyceae</taxon>
        <taxon>Isochrysidales</taxon>
        <taxon>Noelaerhabdaceae</taxon>
        <taxon>Emiliania</taxon>
    </lineage>
</organism>
<reference evidence="2" key="1">
    <citation type="submission" date="2021-01" db="EMBL/GenBank/DDBJ databases">
        <authorList>
            <person name="Corre E."/>
            <person name="Pelletier E."/>
            <person name="Niang G."/>
            <person name="Scheremetjew M."/>
            <person name="Finn R."/>
            <person name="Kale V."/>
            <person name="Holt S."/>
            <person name="Cochrane G."/>
            <person name="Meng A."/>
            <person name="Brown T."/>
            <person name="Cohen L."/>
        </authorList>
    </citation>
    <scope>NUCLEOTIDE SEQUENCE</scope>
    <source>
        <strain evidence="2">379</strain>
    </source>
</reference>
<proteinExistence type="predicted"/>